<evidence type="ECO:0008006" key="18">
    <source>
        <dbReference type="Google" id="ProtNLM"/>
    </source>
</evidence>
<evidence type="ECO:0000259" key="15">
    <source>
        <dbReference type="PROSITE" id="PS51387"/>
    </source>
</evidence>
<dbReference type="PANTHER" id="PTHR11908">
    <property type="entry name" value="XANTHINE DEHYDROGENASE"/>
    <property type="match status" value="1"/>
</dbReference>
<dbReference type="FunFam" id="1.10.150.120:FF:000008">
    <property type="entry name" value="Probable aldehyde oxidase gad-3"/>
    <property type="match status" value="1"/>
</dbReference>
<evidence type="ECO:0000256" key="4">
    <source>
        <dbReference type="ARBA" id="ARBA00022714"/>
    </source>
</evidence>
<dbReference type="GO" id="GO:0051537">
    <property type="term" value="F:2 iron, 2 sulfur cluster binding"/>
    <property type="evidence" value="ECO:0007669"/>
    <property type="project" value="UniProtKB-KW"/>
</dbReference>
<feature type="binding site" evidence="13">
    <location>
        <position position="904"/>
    </location>
    <ligand>
        <name>Mo-molybdopterin</name>
        <dbReference type="ChEBI" id="CHEBI:71302"/>
    </ligand>
    <ligandPart>
        <name>Mo</name>
        <dbReference type="ChEBI" id="CHEBI:28685"/>
    </ligandPart>
</feature>
<evidence type="ECO:0000256" key="5">
    <source>
        <dbReference type="ARBA" id="ARBA00022723"/>
    </source>
</evidence>
<evidence type="ECO:0000256" key="7">
    <source>
        <dbReference type="ARBA" id="ARBA00023004"/>
    </source>
</evidence>
<dbReference type="Pfam" id="PF00941">
    <property type="entry name" value="FAD_binding_5"/>
    <property type="match status" value="1"/>
</dbReference>
<dbReference type="Proteomes" id="UP001328107">
    <property type="component" value="Unassembled WGS sequence"/>
</dbReference>
<organism evidence="16 17">
    <name type="scientific">Pristionchus mayeri</name>
    <dbReference type="NCBI Taxonomy" id="1317129"/>
    <lineage>
        <taxon>Eukaryota</taxon>
        <taxon>Metazoa</taxon>
        <taxon>Ecdysozoa</taxon>
        <taxon>Nematoda</taxon>
        <taxon>Chromadorea</taxon>
        <taxon>Rhabditida</taxon>
        <taxon>Rhabditina</taxon>
        <taxon>Diplogasteromorpha</taxon>
        <taxon>Diplogasteroidea</taxon>
        <taxon>Neodiplogasteridae</taxon>
        <taxon>Pristionchus</taxon>
    </lineage>
</organism>
<dbReference type="InterPro" id="IPR006058">
    <property type="entry name" value="2Fe2S_fd_BS"/>
</dbReference>
<protein>
    <recommendedName>
        <fullName evidence="18">Xanthine dehydrogenase</fullName>
    </recommendedName>
</protein>
<dbReference type="InterPro" id="IPR016167">
    <property type="entry name" value="FAD-bd_PCMH_sub1"/>
</dbReference>
<dbReference type="GO" id="GO:0071949">
    <property type="term" value="F:FAD binding"/>
    <property type="evidence" value="ECO:0007669"/>
    <property type="project" value="InterPro"/>
</dbReference>
<comment type="cofactor">
    <cofactor evidence="10">
        <name>[2Fe-2S] cluster</name>
        <dbReference type="ChEBI" id="CHEBI:190135"/>
    </cofactor>
</comment>
<dbReference type="PROSITE" id="PS00197">
    <property type="entry name" value="2FE2S_FER_1"/>
    <property type="match status" value="1"/>
</dbReference>
<dbReference type="FunFam" id="3.90.1170.50:FF:000012">
    <property type="entry name" value="Gad-3"/>
    <property type="match status" value="1"/>
</dbReference>
<evidence type="ECO:0000313" key="16">
    <source>
        <dbReference type="EMBL" id="GMR30221.1"/>
    </source>
</evidence>
<evidence type="ECO:0000256" key="6">
    <source>
        <dbReference type="ARBA" id="ARBA00023002"/>
    </source>
</evidence>
<feature type="binding site" evidence="12">
    <location>
        <position position="429"/>
    </location>
    <ligand>
        <name>FAD</name>
        <dbReference type="ChEBI" id="CHEBI:57692"/>
    </ligand>
</feature>
<feature type="binding site" evidence="13">
    <location>
        <position position="791"/>
    </location>
    <ligand>
        <name>Mo-molybdopterin</name>
        <dbReference type="ChEBI" id="CHEBI:71302"/>
    </ligand>
    <ligandPart>
        <name>Mo</name>
        <dbReference type="ChEBI" id="CHEBI:28685"/>
    </ligandPart>
</feature>
<dbReference type="GO" id="GO:0016491">
    <property type="term" value="F:oxidoreductase activity"/>
    <property type="evidence" value="ECO:0007669"/>
    <property type="project" value="UniProtKB-KW"/>
</dbReference>
<comment type="cofactor">
    <cofactor evidence="13">
        <name>[2Fe-2S] cluster</name>
        <dbReference type="ChEBI" id="CHEBI:190135"/>
    </cofactor>
    <text evidence="13">Binds 2 [2Fe-2S] clusters.</text>
</comment>
<feature type="binding site" evidence="13">
    <location>
        <position position="51"/>
    </location>
    <ligand>
        <name>[2Fe-2S] cluster</name>
        <dbReference type="ChEBI" id="CHEBI:190135"/>
        <label>1</label>
    </ligand>
</feature>
<evidence type="ECO:0000313" key="17">
    <source>
        <dbReference type="Proteomes" id="UP001328107"/>
    </source>
</evidence>
<dbReference type="InterPro" id="IPR002888">
    <property type="entry name" value="2Fe-2S-bd"/>
</dbReference>
<evidence type="ECO:0000256" key="8">
    <source>
        <dbReference type="ARBA" id="ARBA00023014"/>
    </source>
</evidence>
<dbReference type="Gene3D" id="3.90.1170.50">
    <property type="entry name" value="Aldehyde oxidase/xanthine dehydrogenase, a/b hammerhead"/>
    <property type="match status" value="1"/>
</dbReference>
<reference evidence="17" key="1">
    <citation type="submission" date="2022-10" db="EMBL/GenBank/DDBJ databases">
        <title>Genome assembly of Pristionchus species.</title>
        <authorList>
            <person name="Yoshida K."/>
            <person name="Sommer R.J."/>
        </authorList>
    </citation>
    <scope>NUCLEOTIDE SEQUENCE [LARGE SCALE GENOMIC DNA]</scope>
    <source>
        <strain evidence="17">RS5460</strain>
    </source>
</reference>
<dbReference type="FunFam" id="3.30.365.10:FF:000002">
    <property type="entry name" value="Xanthine dehydrogenase oxidase"/>
    <property type="match status" value="1"/>
</dbReference>
<feature type="active site" description="Proton acceptor" evidence="11">
    <location>
        <position position="1249"/>
    </location>
</feature>
<keyword evidence="3 13" id="KW-0500">Molybdenum</keyword>
<dbReference type="Pfam" id="PF20256">
    <property type="entry name" value="MoCoBD_2"/>
    <property type="match status" value="1"/>
</dbReference>
<evidence type="ECO:0000256" key="3">
    <source>
        <dbReference type="ARBA" id="ARBA00022505"/>
    </source>
</evidence>
<dbReference type="Pfam" id="PF02738">
    <property type="entry name" value="MoCoBD_1"/>
    <property type="match status" value="1"/>
</dbReference>
<dbReference type="InterPro" id="IPR000674">
    <property type="entry name" value="Ald_Oxase/Xan_DH_a/b"/>
</dbReference>
<feature type="binding site" evidence="13">
    <location>
        <position position="46"/>
    </location>
    <ligand>
        <name>[2Fe-2S] cluster</name>
        <dbReference type="ChEBI" id="CHEBI:190135"/>
        <label>1</label>
    </ligand>
</feature>
<comment type="similarity">
    <text evidence="2">Belongs to the xanthine dehydrogenase family.</text>
</comment>
<dbReference type="SUPFAM" id="SSF54292">
    <property type="entry name" value="2Fe-2S ferredoxin-like"/>
    <property type="match status" value="1"/>
</dbReference>
<keyword evidence="7 13" id="KW-0408">Iron</keyword>
<dbReference type="Gene3D" id="3.30.465.10">
    <property type="match status" value="1"/>
</dbReference>
<feature type="binding site" evidence="13">
    <location>
        <position position="1070"/>
    </location>
    <ligand>
        <name>Mo-molybdopterin</name>
        <dbReference type="ChEBI" id="CHEBI:71302"/>
    </ligand>
    <ligandPart>
        <name>Mo</name>
        <dbReference type="ChEBI" id="CHEBI:28685"/>
    </ligandPart>
</feature>
<keyword evidence="17" id="KW-1185">Reference proteome</keyword>
<keyword evidence="12" id="KW-0285">Flavoprotein</keyword>
<dbReference type="SMART" id="SM01008">
    <property type="entry name" value="Ald_Xan_dh_C"/>
    <property type="match status" value="1"/>
</dbReference>
<evidence type="ECO:0000256" key="13">
    <source>
        <dbReference type="PIRSR" id="PIRSR000127-3"/>
    </source>
</evidence>
<dbReference type="Pfam" id="PF01799">
    <property type="entry name" value="Fer2_2"/>
    <property type="match status" value="1"/>
</dbReference>
<comment type="cofactor">
    <cofactor evidence="13">
        <name>Mo-molybdopterin</name>
        <dbReference type="ChEBI" id="CHEBI:71302"/>
    </cofactor>
    <text evidence="13">Binds 1 Mo-molybdopterin (Mo-MPT) cofactor per subunit.</text>
</comment>
<evidence type="ECO:0000259" key="14">
    <source>
        <dbReference type="PROSITE" id="PS51085"/>
    </source>
</evidence>
<evidence type="ECO:0000256" key="12">
    <source>
        <dbReference type="PIRSR" id="PIRSR000127-2"/>
    </source>
</evidence>
<dbReference type="PANTHER" id="PTHR11908:SF139">
    <property type="entry name" value="XANTHINE DEHYDROGENASE-RELATED"/>
    <property type="match status" value="1"/>
</dbReference>
<evidence type="ECO:0000256" key="11">
    <source>
        <dbReference type="PIRSR" id="PIRSR000127-1"/>
    </source>
</evidence>
<dbReference type="PIRSF" id="PIRSF000127">
    <property type="entry name" value="Xanthine_DH"/>
    <property type="match status" value="1"/>
</dbReference>
<dbReference type="Gene3D" id="3.30.365.10">
    <property type="entry name" value="Aldehyde oxidase/xanthine dehydrogenase, molybdopterin binding domain"/>
    <property type="match status" value="4"/>
</dbReference>
<dbReference type="Pfam" id="PF00111">
    <property type="entry name" value="Fer2"/>
    <property type="match status" value="1"/>
</dbReference>
<keyword evidence="6" id="KW-0560">Oxidoreductase</keyword>
<sequence length="1295" mass="140870">IIQMSTSSITFFLNGNEVTVENPDPELTLTTFLRYKMHLTGTKLACEEGACGSCTVAIARWNEEEKRARFVSANACITPLYLVDGTLVLTVEGIGSQKRLHPIQERLASGNATQCGFCSPGFVMAAYALLRNNPTPTADEIRSALVGNLCRCTGYRPILEALESFAKPSGGCCMGGGGVCPCKELKGEDSVPEKAPEIACGLVNYEQLQKFDESSEIIFPPKLIMQQDRRPTPLFLKGKRVELHCPTTLEWLSEVFTSLPKIDNFVSTGILTRQNQSFNPSSDAVATWVGIQRIESLRKVDVADEEILIGSGLSISEFLSVVRTHCKTAQYVETIEALYSKYSSDQVRNMTSWSGSLATAAAKFDFCTLFLALNWRVRLLDLSSSSYRTINADQHFAGEEGRRTALKSSEVITALIVPTSPTLRIASFKHGKRFGADDAVLNAAASYDKESGRCRIAVGAYGKPILLEKSAQVAEQRLKSGKEATCSDEISTAVEEDFKQFAAEKDEEYKRSIAKAAITDMLAVLSGKSSGDGLTASREALEPLQLYKAADESETPVGRPLRHAAADRHTTGEAQYVDDVKIHDLKHAALVLSTEAHARILSIDASEALAVEGVLAYVDAKDIPASGMIRPGLQPIFPLQDNTPVFADGVVEMVGQPIGCIVAEDVATARRAAKLVRVEYERLPAILTIDEAIAAKSYLSVKHEIFGQSQDEVDEALKASPILLEGECSIGGQEHLYMETQSSIVVPAENDEWTVYTSSQSPSDAQYLCASILGIPSNNVVVKVKRLGGGFGGKGTGDRVPRGPAMVAANKIRKPVSCVLQRCDDVAATGKRHAALFKYRVGIDEEGKLLAIHVEEYLQGGYATDHSLSVATVIGYADACFRVPSMRGECWAMKTNTCSGTAFRAYGRPQTFFFMEAVMSRIAQRVGRPLNEVKKMNLAKEGDMALCGSRFNNFCLTECWREVERLSNFEKLQRECDEFNKTSPRIKRGVAISGTLQGLPVLGFMEQGTALVQILLDGTVRVNVGTVEMGQGLNTKMIQIASSILKVPYEAVTIIEMATDKTANTVESGGSIGTDICGHAVKRACEKLLAGLQPYLEKFDGDFKKALTPAWMDKVPLQASETVSFPKKEFNMPAGDHPYFTSGAACVMVEMDGMTGEHRLKSVDIVMDVGDSVNPAVDIGQIEGGFMQGYGLTTSEELDYDDKGRITNGSVYSYKIPTVHMVPERFQVKLLEKGSNYPGQIFRSKGIGEPPYLLATAVHSALRMAIDAYRGKSDFLHLDSPLTAKRILSACQGTL</sequence>
<evidence type="ECO:0000256" key="2">
    <source>
        <dbReference type="ARBA" id="ARBA00006849"/>
    </source>
</evidence>
<feature type="binding site" evidence="13">
    <location>
        <position position="152"/>
    </location>
    <ligand>
        <name>[2Fe-2S] cluster</name>
        <dbReference type="ChEBI" id="CHEBI:190135"/>
        <label>2</label>
    </ligand>
</feature>
<dbReference type="FunFam" id="3.30.365.10:FF:000001">
    <property type="entry name" value="Xanthine dehydrogenase oxidase"/>
    <property type="match status" value="1"/>
</dbReference>
<feature type="binding site" evidence="12">
    <location>
        <position position="365"/>
    </location>
    <ligand>
        <name>FAD</name>
        <dbReference type="ChEBI" id="CHEBI:57692"/>
    </ligand>
</feature>
<dbReference type="InterPro" id="IPR016208">
    <property type="entry name" value="Ald_Oxase/xanthine_DH-like"/>
</dbReference>
<dbReference type="CDD" id="cd00207">
    <property type="entry name" value="fer2"/>
    <property type="match status" value="1"/>
</dbReference>
<evidence type="ECO:0000256" key="1">
    <source>
        <dbReference type="ARBA" id="ARBA00001974"/>
    </source>
</evidence>
<dbReference type="InterPro" id="IPR036010">
    <property type="entry name" value="2Fe-2S_ferredoxin-like_sf"/>
</dbReference>
<feature type="binding site" evidence="13">
    <location>
        <position position="54"/>
    </location>
    <ligand>
        <name>[2Fe-2S] cluster</name>
        <dbReference type="ChEBI" id="CHEBI:190135"/>
        <label>1</label>
    </ligand>
</feature>
<name>A0AAN4Z0F4_9BILA</name>
<feature type="binding site" evidence="13">
    <location>
        <position position="115"/>
    </location>
    <ligand>
        <name>[2Fe-2S] cluster</name>
        <dbReference type="ChEBI" id="CHEBI:190135"/>
        <label>2</label>
    </ligand>
</feature>
<feature type="binding site" evidence="13">
    <location>
        <position position="760"/>
    </location>
    <ligand>
        <name>Mo-molybdopterin</name>
        <dbReference type="ChEBI" id="CHEBI:71302"/>
    </ligand>
    <ligandPart>
        <name>Mo</name>
        <dbReference type="ChEBI" id="CHEBI:28685"/>
    </ligandPart>
</feature>
<keyword evidence="8 13" id="KW-0411">Iron-sulfur</keyword>
<comment type="caution">
    <text evidence="16">The sequence shown here is derived from an EMBL/GenBank/DDBJ whole genome shotgun (WGS) entry which is preliminary data.</text>
</comment>
<proteinExistence type="inferred from homology"/>
<dbReference type="InterPro" id="IPR016169">
    <property type="entry name" value="FAD-bd_PCMH_sub2"/>
</dbReference>
<evidence type="ECO:0000256" key="10">
    <source>
        <dbReference type="ARBA" id="ARBA00034078"/>
    </source>
</evidence>
<feature type="domain" description="2Fe-2S ferredoxin-type" evidence="14">
    <location>
        <begin position="7"/>
        <end position="94"/>
    </location>
</feature>
<feature type="binding site" evidence="13">
    <location>
        <position position="150"/>
    </location>
    <ligand>
        <name>[2Fe-2S] cluster</name>
        <dbReference type="ChEBI" id="CHEBI:190135"/>
        <label>2</label>
    </ligand>
</feature>
<feature type="binding site" evidence="13">
    <location>
        <position position="76"/>
    </location>
    <ligand>
        <name>[2Fe-2S] cluster</name>
        <dbReference type="ChEBI" id="CHEBI:190135"/>
        <label>1</label>
    </ligand>
</feature>
<dbReference type="InterPro" id="IPR001041">
    <property type="entry name" value="2Fe-2S_ferredoxin-type"/>
</dbReference>
<dbReference type="GO" id="GO:0005506">
    <property type="term" value="F:iron ion binding"/>
    <property type="evidence" value="ECO:0007669"/>
    <property type="project" value="InterPro"/>
</dbReference>
<dbReference type="Gene3D" id="1.10.150.120">
    <property type="entry name" value="[2Fe-2S]-binding domain"/>
    <property type="match status" value="1"/>
</dbReference>
<keyword evidence="5 13" id="KW-0479">Metal-binding</keyword>
<dbReference type="InterPro" id="IPR008274">
    <property type="entry name" value="AldOxase/xan_DH_MoCoBD1"/>
</dbReference>
<dbReference type="InterPro" id="IPR037165">
    <property type="entry name" value="AldOxase/xan_DH_Mopterin-bd_sf"/>
</dbReference>
<gene>
    <name evidence="16" type="ORF">PMAYCL1PPCAC_00416</name>
</gene>
<dbReference type="SUPFAM" id="SSF54665">
    <property type="entry name" value="CO dehydrogenase molybdoprotein N-domain-like"/>
    <property type="match status" value="1"/>
</dbReference>
<dbReference type="SUPFAM" id="SSF56176">
    <property type="entry name" value="FAD-binding/transporter-associated domain-like"/>
    <property type="match status" value="1"/>
</dbReference>
<dbReference type="InterPro" id="IPR012675">
    <property type="entry name" value="Beta-grasp_dom_sf"/>
</dbReference>
<dbReference type="PROSITE" id="PS51085">
    <property type="entry name" value="2FE2S_FER_2"/>
    <property type="match status" value="1"/>
</dbReference>
<dbReference type="SUPFAM" id="SSF47741">
    <property type="entry name" value="CO dehydrogenase ISP C-domain like"/>
    <property type="match status" value="1"/>
</dbReference>
<keyword evidence="4 13" id="KW-0001">2Fe-2S</keyword>
<dbReference type="InterPro" id="IPR016166">
    <property type="entry name" value="FAD-bd_PCMH"/>
</dbReference>
<keyword evidence="9" id="KW-0520">NAD</keyword>
<dbReference type="FunFam" id="3.10.20.30:FF:000012">
    <property type="entry name" value="Xanthine dehydrogenase/oxidase"/>
    <property type="match status" value="1"/>
</dbReference>
<dbReference type="PROSITE" id="PS51387">
    <property type="entry name" value="FAD_PCMH"/>
    <property type="match status" value="1"/>
</dbReference>
<feature type="non-terminal residue" evidence="16">
    <location>
        <position position="1"/>
    </location>
</feature>
<dbReference type="EMBL" id="BTRK01000001">
    <property type="protein sequence ID" value="GMR30221.1"/>
    <property type="molecule type" value="Genomic_DNA"/>
</dbReference>
<dbReference type="InterPro" id="IPR036884">
    <property type="entry name" value="2Fe-2S-bd_dom_sf"/>
</dbReference>
<dbReference type="Gene3D" id="3.30.43.10">
    <property type="entry name" value="Uridine Diphospho-n-acetylenolpyruvylglucosamine Reductase, domain 2"/>
    <property type="match status" value="1"/>
</dbReference>
<feature type="binding site" evidence="13">
    <location>
        <position position="118"/>
    </location>
    <ligand>
        <name>[2Fe-2S] cluster</name>
        <dbReference type="ChEBI" id="CHEBI:190135"/>
        <label>2</label>
    </ligand>
</feature>
<dbReference type="Gene3D" id="3.10.20.30">
    <property type="match status" value="1"/>
</dbReference>
<dbReference type="Pfam" id="PF01315">
    <property type="entry name" value="Ald_Xan_dh_C"/>
    <property type="match status" value="1"/>
</dbReference>
<comment type="cofactor">
    <cofactor evidence="1 12">
        <name>FAD</name>
        <dbReference type="ChEBI" id="CHEBI:57692"/>
    </cofactor>
</comment>
<dbReference type="InterPro" id="IPR002346">
    <property type="entry name" value="Mopterin_DH_FAD-bd"/>
</dbReference>
<dbReference type="InterPro" id="IPR036856">
    <property type="entry name" value="Ald_Oxase/Xan_DH_a/b_sf"/>
</dbReference>
<dbReference type="InterPro" id="IPR046867">
    <property type="entry name" value="AldOxase/xan_DH_MoCoBD2"/>
</dbReference>
<evidence type="ECO:0000256" key="9">
    <source>
        <dbReference type="ARBA" id="ARBA00023027"/>
    </source>
</evidence>
<accession>A0AAN4Z0F4</accession>
<feature type="domain" description="FAD-binding PCMH-type" evidence="15">
    <location>
        <begin position="236"/>
        <end position="422"/>
    </location>
</feature>
<keyword evidence="12" id="KW-0274">FAD</keyword>
<dbReference type="InterPro" id="IPR036318">
    <property type="entry name" value="FAD-bd_PCMH-like_sf"/>
</dbReference>
<dbReference type="SUPFAM" id="SSF56003">
    <property type="entry name" value="Molybdenum cofactor-binding domain"/>
    <property type="match status" value="1"/>
</dbReference>